<dbReference type="GO" id="GO:0005737">
    <property type="term" value="C:cytoplasm"/>
    <property type="evidence" value="ECO:0007669"/>
    <property type="project" value="TreeGrafter"/>
</dbReference>
<dbReference type="SUPFAM" id="SSF52799">
    <property type="entry name" value="(Phosphotyrosine protein) phosphatases II"/>
    <property type="match status" value="1"/>
</dbReference>
<feature type="domain" description="Myotubularin phosphatase" evidence="5">
    <location>
        <begin position="138"/>
        <end position="688"/>
    </location>
</feature>
<evidence type="ECO:0000256" key="3">
    <source>
        <dbReference type="PIRSR" id="PIRSR630564-2"/>
    </source>
</evidence>
<dbReference type="GO" id="GO:0016020">
    <property type="term" value="C:membrane"/>
    <property type="evidence" value="ECO:0007669"/>
    <property type="project" value="TreeGrafter"/>
</dbReference>
<organism evidence="6 7">
    <name type="scientific">Diatrype stigma</name>
    <dbReference type="NCBI Taxonomy" id="117547"/>
    <lineage>
        <taxon>Eukaryota</taxon>
        <taxon>Fungi</taxon>
        <taxon>Dikarya</taxon>
        <taxon>Ascomycota</taxon>
        <taxon>Pezizomycotina</taxon>
        <taxon>Sordariomycetes</taxon>
        <taxon>Xylariomycetidae</taxon>
        <taxon>Xylariales</taxon>
        <taxon>Diatrypaceae</taxon>
        <taxon>Diatrype</taxon>
    </lineage>
</organism>
<feature type="compositionally biased region" description="Low complexity" evidence="4">
    <location>
        <begin position="977"/>
        <end position="987"/>
    </location>
</feature>
<feature type="region of interest" description="Disordered" evidence="4">
    <location>
        <begin position="512"/>
        <end position="577"/>
    </location>
</feature>
<feature type="compositionally biased region" description="Acidic residues" evidence="4">
    <location>
        <begin position="992"/>
        <end position="1001"/>
    </location>
</feature>
<sequence>MSLKHIYLQFPNVDAIRGGEKHAGELHLTEHHIILVIPHVLPDGAEPPAKPPKPRELYIAYPIIAYCIFRPCPSITGRPSSIRLRCRDFMFINFNFHDELHAREAFEHIRNRTCRLGSIEQLYAFSYQPLKPERSLDGWHLYDPRAEFRRQGISTKSIDRGWRVSHINKDYSFSPTYPALLVVPSKISDNVLKYAGSYRSRQRIPVLTYLHSLNNCSITRSSQPLVGFRGARSIQDEKLVSACFSASATVEFNGLDGSAADTAEPSPASSQASLRGDSFEAESSETERLEDELIAGADSNYDTKTGKRLVYGAQQSNLIVDARPTINAVVMQAMGKGSENMEYYKFAKKAYLNIENIHVMRESLNTVVEALKDGDISRLPPNRELLIKSGWLKHITGILDGAALIARQVGIRHSHVLIHCSDGWDRTSQLSALSQLMLDPYYRTIEGFMVLIEKDWLSFGHMFQQRSGPLSHEKWFVTEKDSMAGSSMQPGESDGRAGEAFENALASAKRFFNKNRGPENASTESDNGGSSFNSPSEDPSSQGSGKKSTTTTTAAAATTPETTTSSSGETTVTTRPNEISPVFHQFLDATYQLLRQHPRRFEFSERFLRRLLYHAHAGQYGTFLWNSERARRAAGAQERTRSAWDYFLSRRAEFANPDYDPTVDDRQSGRERLLFPRLGDIRWWATAFGRADAEMNEYLDAAAARDERIGSYAMATSSATTTNNNNSATSLGLGGLGGSMGGAGDLPLQLQSSGGSTRSHSSNNGGGSRSPQPPPPPPPVPGLPTSKSVLAGVESAHEALTPSLLKHSVSADTPGAFASNFAKLRDGVAGLDLGRGLLFGGGKGGGNGGGEASDSSSGDSNRNSSSSGGGGGVGENGGHDGNGSNSATTAATTVVAGEDGQQDQDHVDTPAPAPNRNGQAVVAAEGDDGDQELAEITPKPPLSPSSSSSSPPLPPTPPPPESASEPATDASDNVSVATATATATAPTSVGIEDVDGGMEMR</sequence>
<evidence type="ECO:0000256" key="4">
    <source>
        <dbReference type="SAM" id="MobiDB-lite"/>
    </source>
</evidence>
<dbReference type="InterPro" id="IPR010569">
    <property type="entry name" value="Myotubularin-like_Pase_dom"/>
</dbReference>
<keyword evidence="7" id="KW-1185">Reference proteome</keyword>
<feature type="region of interest" description="Disordered" evidence="4">
    <location>
        <begin position="258"/>
        <end position="287"/>
    </location>
</feature>
<feature type="binding site" evidence="3">
    <location>
        <begin position="420"/>
        <end position="426"/>
    </location>
    <ligand>
        <name>substrate</name>
    </ligand>
</feature>
<gene>
    <name evidence="6" type="primary">YMR1</name>
    <name evidence="6" type="ORF">SLS62_009173</name>
</gene>
<dbReference type="InterPro" id="IPR029021">
    <property type="entry name" value="Prot-tyrosine_phosphatase-like"/>
</dbReference>
<feature type="compositionally biased region" description="Low complexity" evidence="4">
    <location>
        <begin position="882"/>
        <end position="896"/>
    </location>
</feature>
<feature type="binding site" evidence="3">
    <location>
        <begin position="356"/>
        <end position="357"/>
    </location>
    <ligand>
        <name>substrate</name>
    </ligand>
</feature>
<feature type="compositionally biased region" description="Pro residues" evidence="4">
    <location>
        <begin position="771"/>
        <end position="782"/>
    </location>
</feature>
<dbReference type="EMBL" id="JAKJXP020000093">
    <property type="protein sequence ID" value="KAK7747118.1"/>
    <property type="molecule type" value="Genomic_DNA"/>
</dbReference>
<dbReference type="GO" id="GO:0004438">
    <property type="term" value="F:phosphatidylinositol-3-phosphate phosphatase activity"/>
    <property type="evidence" value="ECO:0007669"/>
    <property type="project" value="TreeGrafter"/>
</dbReference>
<feature type="compositionally biased region" description="Gly residues" evidence="4">
    <location>
        <begin position="840"/>
        <end position="851"/>
    </location>
</feature>
<feature type="region of interest" description="Disordered" evidence="4">
    <location>
        <begin position="742"/>
        <end position="787"/>
    </location>
</feature>
<feature type="compositionally biased region" description="Gly residues" evidence="4">
    <location>
        <begin position="867"/>
        <end position="881"/>
    </location>
</feature>
<name>A0AAN9UGF6_9PEZI</name>
<dbReference type="GO" id="GO:0046856">
    <property type="term" value="P:phosphatidylinositol dephosphorylation"/>
    <property type="evidence" value="ECO:0007669"/>
    <property type="project" value="TreeGrafter"/>
</dbReference>
<dbReference type="Pfam" id="PF06602">
    <property type="entry name" value="Myotub-related"/>
    <property type="match status" value="1"/>
</dbReference>
<accession>A0AAN9UGF6</accession>
<protein>
    <submittedName>
        <fullName evidence="6">Phosphatidylinositol-3-phosphatase ymr1</fullName>
    </submittedName>
</protein>
<feature type="compositionally biased region" description="Polar residues" evidence="4">
    <location>
        <begin position="520"/>
        <end position="529"/>
    </location>
</feature>
<feature type="compositionally biased region" description="Low complexity" evidence="4">
    <location>
        <begin position="530"/>
        <end position="541"/>
    </location>
</feature>
<evidence type="ECO:0000256" key="1">
    <source>
        <dbReference type="ARBA" id="ARBA00007471"/>
    </source>
</evidence>
<reference evidence="6 7" key="1">
    <citation type="submission" date="2024-02" db="EMBL/GenBank/DDBJ databases">
        <title>De novo assembly and annotation of 12 fungi associated with fruit tree decline syndrome in Ontario, Canada.</title>
        <authorList>
            <person name="Sulman M."/>
            <person name="Ellouze W."/>
            <person name="Ilyukhin E."/>
        </authorList>
    </citation>
    <scope>NUCLEOTIDE SEQUENCE [LARGE SCALE GENOMIC DNA]</scope>
    <source>
        <strain evidence="6 7">M11/M66-122</strain>
    </source>
</reference>
<dbReference type="InterPro" id="IPR030564">
    <property type="entry name" value="Myotubularin"/>
</dbReference>
<dbReference type="PROSITE" id="PS00383">
    <property type="entry name" value="TYR_PHOSPHATASE_1"/>
    <property type="match status" value="1"/>
</dbReference>
<evidence type="ECO:0000256" key="2">
    <source>
        <dbReference type="PIRSR" id="PIRSR630564-1"/>
    </source>
</evidence>
<feature type="compositionally biased region" description="Low complexity" evidence="4">
    <location>
        <begin position="852"/>
        <end position="866"/>
    </location>
</feature>
<dbReference type="AlphaFoldDB" id="A0AAN9UGF6"/>
<dbReference type="Gene3D" id="2.30.29.30">
    <property type="entry name" value="Pleckstrin-homology domain (PH domain)/Phosphotyrosine-binding domain (PTB)"/>
    <property type="match status" value="1"/>
</dbReference>
<dbReference type="InterPro" id="IPR011993">
    <property type="entry name" value="PH-like_dom_sf"/>
</dbReference>
<dbReference type="PANTHER" id="PTHR10807:SF128">
    <property type="entry name" value="PHOSPHATIDYLINOSITOL-3,5-BISPHOSPHATE 3-PHOSPHATASE"/>
    <property type="match status" value="1"/>
</dbReference>
<feature type="active site" description="Phosphocysteine intermediate" evidence="2">
    <location>
        <position position="420"/>
    </location>
</feature>
<feature type="compositionally biased region" description="Low complexity" evidence="4">
    <location>
        <begin position="548"/>
        <end position="574"/>
    </location>
</feature>
<dbReference type="PANTHER" id="PTHR10807">
    <property type="entry name" value="MYOTUBULARIN-RELATED"/>
    <property type="match status" value="1"/>
</dbReference>
<evidence type="ECO:0000259" key="5">
    <source>
        <dbReference type="PROSITE" id="PS51339"/>
    </source>
</evidence>
<dbReference type="PROSITE" id="PS51339">
    <property type="entry name" value="PPASE_MYOTUBULARIN"/>
    <property type="match status" value="1"/>
</dbReference>
<comment type="caution">
    <text evidence="6">The sequence shown here is derived from an EMBL/GenBank/DDBJ whole genome shotgun (WGS) entry which is preliminary data.</text>
</comment>
<dbReference type="InterPro" id="IPR016130">
    <property type="entry name" value="Tyr_Pase_AS"/>
</dbReference>
<evidence type="ECO:0000313" key="6">
    <source>
        <dbReference type="EMBL" id="KAK7747118.1"/>
    </source>
</evidence>
<dbReference type="Proteomes" id="UP001320420">
    <property type="component" value="Unassembled WGS sequence"/>
</dbReference>
<evidence type="ECO:0000313" key="7">
    <source>
        <dbReference type="Proteomes" id="UP001320420"/>
    </source>
</evidence>
<feature type="compositionally biased region" description="Low complexity" evidence="4">
    <location>
        <begin position="750"/>
        <end position="763"/>
    </location>
</feature>
<feature type="compositionally biased region" description="Pro residues" evidence="4">
    <location>
        <begin position="951"/>
        <end position="961"/>
    </location>
</feature>
<feature type="region of interest" description="Disordered" evidence="4">
    <location>
        <begin position="840"/>
        <end position="1001"/>
    </location>
</feature>
<proteinExistence type="inferred from homology"/>
<comment type="similarity">
    <text evidence="1">Belongs to the protein-tyrosine phosphatase family. Non-receptor class myotubularin subfamily.</text>
</comment>